<reference evidence="1" key="2">
    <citation type="submission" date="2020-02" db="EMBL/GenBank/DDBJ databases">
        <title>Identification and distribution of gene clusters putatively required for synthesis of sphingolipid metabolism inhibitors in phylogenetically diverse species of the filamentous fungus Fusarium.</title>
        <authorList>
            <person name="Kim H.-S."/>
            <person name="Busman M."/>
            <person name="Brown D.W."/>
            <person name="Divon H."/>
            <person name="Uhlig S."/>
            <person name="Proctor R.H."/>
        </authorList>
    </citation>
    <scope>NUCLEOTIDE SEQUENCE</scope>
    <source>
        <strain evidence="1">NRRL 25174</strain>
    </source>
</reference>
<comment type="caution">
    <text evidence="1">The sequence shown here is derived from an EMBL/GenBank/DDBJ whole genome shotgun (WGS) entry which is preliminary data.</text>
</comment>
<accession>A0A9P5DQQ7</accession>
<sequence>MTMDIFTTGPYIEMSINGRNPMTPQVVSANGEEVVTWRVPLTNEGAVVHLSLDDCAYYVRWLFDHPDQDGIDLEVAIEHIRYADLVAAFEKVTGCKARFVDVTLEQYWSDGPMRKRASTAAGIEANTEESGVLSVKKSFTGFWNMWRNSGGNTGVTKRDYELLDETHPNTIRSVEQFFHVEDEKAKVQGPSLLKYVKTAKSPLQPRKDRN</sequence>
<dbReference type="EMBL" id="PVQB02000770">
    <property type="protein sequence ID" value="KAF4333896.1"/>
    <property type="molecule type" value="Genomic_DNA"/>
</dbReference>
<reference evidence="1" key="1">
    <citation type="journal article" date="2017" name="Mycologia">
        <title>Fusarium algeriense, sp. nov., a novel toxigenic crown rot pathogen of durum wheat from Algeria is nested in the Fusarium burgessii species complex.</title>
        <authorList>
            <person name="Laraba I."/>
            <person name="Keddad A."/>
            <person name="Boureghda H."/>
            <person name="Abdallah N."/>
            <person name="Vaughan M.M."/>
            <person name="Proctor R.H."/>
            <person name="Busman M."/>
            <person name="O'Donnell K."/>
        </authorList>
    </citation>
    <scope>NUCLEOTIDE SEQUENCE</scope>
    <source>
        <strain evidence="1">NRRL 25174</strain>
    </source>
</reference>
<keyword evidence="2" id="KW-1185">Reference proteome</keyword>
<protein>
    <recommendedName>
        <fullName evidence="3">NmrA-like domain-containing protein</fullName>
    </recommendedName>
</protein>
<evidence type="ECO:0008006" key="3">
    <source>
        <dbReference type="Google" id="ProtNLM"/>
    </source>
</evidence>
<name>A0A9P5DQQ7_9HYPO</name>
<dbReference type="SUPFAM" id="SSF51735">
    <property type="entry name" value="NAD(P)-binding Rossmann-fold domains"/>
    <property type="match status" value="1"/>
</dbReference>
<dbReference type="InterPro" id="IPR036291">
    <property type="entry name" value="NAD(P)-bd_dom_sf"/>
</dbReference>
<dbReference type="AlphaFoldDB" id="A0A9P5DQQ7"/>
<evidence type="ECO:0000313" key="1">
    <source>
        <dbReference type="EMBL" id="KAF4333896.1"/>
    </source>
</evidence>
<dbReference type="Proteomes" id="UP000730481">
    <property type="component" value="Unassembled WGS sequence"/>
</dbReference>
<dbReference type="OrthoDB" id="300709at2759"/>
<dbReference type="Gene3D" id="3.40.50.720">
    <property type="entry name" value="NAD(P)-binding Rossmann-like Domain"/>
    <property type="match status" value="1"/>
</dbReference>
<gene>
    <name evidence="1" type="ORF">FBEOM_12290</name>
</gene>
<proteinExistence type="predicted"/>
<evidence type="ECO:0000313" key="2">
    <source>
        <dbReference type="Proteomes" id="UP000730481"/>
    </source>
</evidence>
<organism evidence="1 2">
    <name type="scientific">Fusarium beomiforme</name>
    <dbReference type="NCBI Taxonomy" id="44412"/>
    <lineage>
        <taxon>Eukaryota</taxon>
        <taxon>Fungi</taxon>
        <taxon>Dikarya</taxon>
        <taxon>Ascomycota</taxon>
        <taxon>Pezizomycotina</taxon>
        <taxon>Sordariomycetes</taxon>
        <taxon>Hypocreomycetidae</taxon>
        <taxon>Hypocreales</taxon>
        <taxon>Nectriaceae</taxon>
        <taxon>Fusarium</taxon>
        <taxon>Fusarium burgessii species complex</taxon>
    </lineage>
</organism>